<feature type="chain" id="PRO_5002875032" evidence="2">
    <location>
        <begin position="18"/>
        <end position="904"/>
    </location>
</feature>
<feature type="domain" description="Peptidase M16 N-terminal" evidence="3">
    <location>
        <begin position="488"/>
        <end position="599"/>
    </location>
</feature>
<dbReference type="PANTHER" id="PTHR11851">
    <property type="entry name" value="METALLOPROTEASE"/>
    <property type="match status" value="1"/>
</dbReference>
<dbReference type="AlphaFoldDB" id="B8J9X6"/>
<keyword evidence="2" id="KW-0732">Signal</keyword>
<evidence type="ECO:0000313" key="5">
    <source>
        <dbReference type="EMBL" id="ACL63679.1"/>
    </source>
</evidence>
<evidence type="ECO:0000259" key="4">
    <source>
        <dbReference type="Pfam" id="PF05193"/>
    </source>
</evidence>
<gene>
    <name evidence="5" type="ordered locus">A2cp1_0320</name>
</gene>
<feature type="domain" description="Peptidase M16 C-terminal" evidence="4">
    <location>
        <begin position="629"/>
        <end position="805"/>
    </location>
</feature>
<dbReference type="SUPFAM" id="SSF63411">
    <property type="entry name" value="LuxS/MPP-like metallohydrolase"/>
    <property type="match status" value="4"/>
</dbReference>
<feature type="domain" description="Peptidase M16 C-terminal" evidence="4">
    <location>
        <begin position="195"/>
        <end position="371"/>
    </location>
</feature>
<sequence length="904" mass="95632">MLAPLVPLVPLAALALAAAPAAPPLELTSFSLPNGLTVVLAPDHRLPQVAVDTWFQVGSKDEAPGRTGFAHLFEHLMFMGTNRVPGNRFDVIMESGGGSNNASTSSDRTNYYSVGPSQLLPTLLWLDADRLQALADAMTQEKLDLQRGVVRNERRQSYENTPYGAAELVVPEVMYPEGHPYHHPVIGSHADLEAATLEDVKGFFRTWYVPANATLVVAGDFRPDEVRPLVEQLFGAVPLRAPPAPARAAPVRLEREVRRILSDRVELPKLILAWHAPAAYAEGSAELELLADVLAEGPSSRLDRRLVQELRLAESVTAYLDPGRLGSLFRVEVTGTPGADLERVKREALAVLAALQAKGPEARELARVRAQAERRRREEREHLVHRADKLNEYLAYYGEPDGFARDLARITSATAAGLRVAARGLGEGRLDLRVLPARAGSAKAEIPDAPPPPLAARPFDPPAPEVFRLANGLEVRVAPRPGTGLFAAHLVLPGGAAAVPAEKAGLAPILAELLTSGAGGRSAAEYADAIRALGASVEAEARPASLQVSVSGLSAHLAPALDLFADAVLRPNLARADFEREAALALARLEARPDDPRKVAPVVAAAAIFGRGDPRGRPVDGWAATVRTVTLDDVRRLAPRLLDPRGATLVVAGDVDPAALRRLLAPRLGAWRGTGPAPAAAPAPLTTSPGGRVLLVDRPGAPQTRILLARPVAPAAEPARALRELVNVVLGGSFTSRLNQNLREKHGYTYGARSAFETEGGQGLFTAGAAVQTEVTGAALVELRRELDGLAAAGVDAAETAKARETARHRTVEEIQTTAGLADALAAAVLEGRPPDALRREAEALASVEPARAAAEARTGPYAFGGLTVVLVGDRKAVLPQLEKAGVPRPVVVDPDGTPVPDPE</sequence>
<dbReference type="InterPro" id="IPR011249">
    <property type="entry name" value="Metalloenz_LuxS/M16"/>
</dbReference>
<dbReference type="InterPro" id="IPR011765">
    <property type="entry name" value="Pept_M16_N"/>
</dbReference>
<accession>B8J9X6</accession>
<dbReference type="HOGENOM" id="CLU_007487_0_1_7"/>
<comment type="similarity">
    <text evidence="1">Belongs to the peptidase M16 family.</text>
</comment>
<evidence type="ECO:0000256" key="2">
    <source>
        <dbReference type="SAM" id="SignalP"/>
    </source>
</evidence>
<keyword evidence="6" id="KW-1185">Reference proteome</keyword>
<protein>
    <submittedName>
        <fullName evidence="5">Peptidase M16 domain protein</fullName>
    </submittedName>
</protein>
<organism evidence="5 6">
    <name type="scientific">Anaeromyxobacter dehalogenans (strain ATCC BAA-258 / DSM 21875 / 2CP-1)</name>
    <dbReference type="NCBI Taxonomy" id="455488"/>
    <lineage>
        <taxon>Bacteria</taxon>
        <taxon>Pseudomonadati</taxon>
        <taxon>Myxococcota</taxon>
        <taxon>Myxococcia</taxon>
        <taxon>Myxococcales</taxon>
        <taxon>Cystobacterineae</taxon>
        <taxon>Anaeromyxobacteraceae</taxon>
        <taxon>Anaeromyxobacter</taxon>
    </lineage>
</organism>
<dbReference type="InterPro" id="IPR007863">
    <property type="entry name" value="Peptidase_M16_C"/>
</dbReference>
<dbReference type="GO" id="GO:0046872">
    <property type="term" value="F:metal ion binding"/>
    <property type="evidence" value="ECO:0007669"/>
    <property type="project" value="InterPro"/>
</dbReference>
<name>B8J9X6_ANAD2</name>
<feature type="domain" description="Peptidase M16 N-terminal" evidence="3">
    <location>
        <begin position="38"/>
        <end position="160"/>
    </location>
</feature>
<dbReference type="EMBL" id="CP001359">
    <property type="protein sequence ID" value="ACL63679.1"/>
    <property type="molecule type" value="Genomic_DNA"/>
</dbReference>
<dbReference type="PANTHER" id="PTHR11851:SF49">
    <property type="entry name" value="MITOCHONDRIAL-PROCESSING PEPTIDASE SUBUNIT ALPHA"/>
    <property type="match status" value="1"/>
</dbReference>
<evidence type="ECO:0000256" key="1">
    <source>
        <dbReference type="ARBA" id="ARBA00007261"/>
    </source>
</evidence>
<dbReference type="Pfam" id="PF05193">
    <property type="entry name" value="Peptidase_M16_C"/>
    <property type="match status" value="2"/>
</dbReference>
<dbReference type="RefSeq" id="WP_012631735.1">
    <property type="nucleotide sequence ID" value="NC_011891.1"/>
</dbReference>
<evidence type="ECO:0000313" key="6">
    <source>
        <dbReference type="Proteomes" id="UP000007089"/>
    </source>
</evidence>
<dbReference type="Pfam" id="PF00675">
    <property type="entry name" value="Peptidase_M16"/>
    <property type="match status" value="2"/>
</dbReference>
<dbReference type="Proteomes" id="UP000007089">
    <property type="component" value="Chromosome"/>
</dbReference>
<feature type="signal peptide" evidence="2">
    <location>
        <begin position="1"/>
        <end position="17"/>
    </location>
</feature>
<dbReference type="Gene3D" id="3.30.830.10">
    <property type="entry name" value="Metalloenzyme, LuxS/M16 peptidase-like"/>
    <property type="match status" value="4"/>
</dbReference>
<dbReference type="InterPro" id="IPR050361">
    <property type="entry name" value="MPP/UQCRC_Complex"/>
</dbReference>
<dbReference type="KEGG" id="acp:A2cp1_0320"/>
<reference evidence="5" key="1">
    <citation type="submission" date="2009-01" db="EMBL/GenBank/DDBJ databases">
        <title>Complete sequence of Anaeromyxobacter dehalogenans 2CP-1.</title>
        <authorList>
            <consortium name="US DOE Joint Genome Institute"/>
            <person name="Lucas S."/>
            <person name="Copeland A."/>
            <person name="Lapidus A."/>
            <person name="Glavina del Rio T."/>
            <person name="Dalin E."/>
            <person name="Tice H."/>
            <person name="Bruce D."/>
            <person name="Goodwin L."/>
            <person name="Pitluck S."/>
            <person name="Saunders E."/>
            <person name="Brettin T."/>
            <person name="Detter J.C."/>
            <person name="Han C."/>
            <person name="Larimer F."/>
            <person name="Land M."/>
            <person name="Hauser L."/>
            <person name="Kyrpides N."/>
            <person name="Ovchinnikova G."/>
            <person name="Beliaev A.S."/>
            <person name="Richardson P."/>
        </authorList>
    </citation>
    <scope>NUCLEOTIDE SEQUENCE</scope>
    <source>
        <strain evidence="5">2CP-1</strain>
    </source>
</reference>
<evidence type="ECO:0000259" key="3">
    <source>
        <dbReference type="Pfam" id="PF00675"/>
    </source>
</evidence>
<proteinExistence type="inferred from homology"/>